<sequence length="447" mass="50092">MRRSRMKSTIQKCCATGPSITRRSLHQTSLLRSSPSHNDSNNSSRSPSSSPKDEYSEDFDLDPDDFYSSRPYQIDTTTKSVHTKTGLTLPLSPIMDPTYHSSRNRWKERKPTSRPPGQRVSKFSQLLESNPFALALAAPLRACTATDVLLPKPFLQKFNLLRHPETDEPWFVPADLSAHGAAADPAKQKDQALGPSGYTLSNQTLLHEFTIKGSPYFGRNRKLLRRNATNKTGLTEVLNKAVWREDMDALVLKMMRRRIVDELLYLTGKVTGSLRRKYLTPLRGGYEEARERKLRGALVYVGGRPGTTNGKVTKPPMRVSTLEIKGERYSTKLPVYDATVLLGEEELKRLMDEETGFWRQAQLYAVGREATTELQIKLWKLEGYMAKGELPRHEEVEVSKAAETKDVKRQVPGGQGQRNATKAPTRDMKGPGGGGKPVNGRGGVRRV</sequence>
<dbReference type="RefSeq" id="XP_062696727.1">
    <property type="nucleotide sequence ID" value="XM_062836499.1"/>
</dbReference>
<gene>
    <name evidence="2" type="ORF">B0T23DRAFT_369179</name>
</gene>
<feature type="region of interest" description="Disordered" evidence="1">
    <location>
        <begin position="1"/>
        <end position="120"/>
    </location>
</feature>
<dbReference type="Proteomes" id="UP001285908">
    <property type="component" value="Unassembled WGS sequence"/>
</dbReference>
<protein>
    <submittedName>
        <fullName evidence="2">Uncharacterized protein</fullName>
    </submittedName>
</protein>
<feature type="compositionally biased region" description="Polar residues" evidence="1">
    <location>
        <begin position="70"/>
        <end position="86"/>
    </location>
</feature>
<feature type="region of interest" description="Disordered" evidence="1">
    <location>
        <begin position="395"/>
        <end position="447"/>
    </location>
</feature>
<feature type="compositionally biased region" description="Low complexity" evidence="1">
    <location>
        <begin position="33"/>
        <end position="50"/>
    </location>
</feature>
<feature type="compositionally biased region" description="Basic and acidic residues" evidence="1">
    <location>
        <begin position="395"/>
        <end position="409"/>
    </location>
</feature>
<dbReference type="GeneID" id="87874121"/>
<feature type="compositionally biased region" description="Acidic residues" evidence="1">
    <location>
        <begin position="55"/>
        <end position="65"/>
    </location>
</feature>
<dbReference type="EMBL" id="JAULSX010000001">
    <property type="protein sequence ID" value="KAK3499094.1"/>
    <property type="molecule type" value="Genomic_DNA"/>
</dbReference>
<proteinExistence type="predicted"/>
<evidence type="ECO:0000256" key="1">
    <source>
        <dbReference type="SAM" id="MobiDB-lite"/>
    </source>
</evidence>
<feature type="compositionally biased region" description="Gly residues" evidence="1">
    <location>
        <begin position="430"/>
        <end position="447"/>
    </location>
</feature>
<feature type="compositionally biased region" description="Polar residues" evidence="1">
    <location>
        <begin position="18"/>
        <end position="32"/>
    </location>
</feature>
<evidence type="ECO:0000313" key="3">
    <source>
        <dbReference type="Proteomes" id="UP001285908"/>
    </source>
</evidence>
<evidence type="ECO:0000313" key="2">
    <source>
        <dbReference type="EMBL" id="KAK3499094.1"/>
    </source>
</evidence>
<reference evidence="2 3" key="1">
    <citation type="journal article" date="2023" name="Mol. Phylogenet. Evol.">
        <title>Genome-scale phylogeny and comparative genomics of the fungal order Sordariales.</title>
        <authorList>
            <person name="Hensen N."/>
            <person name="Bonometti L."/>
            <person name="Westerberg I."/>
            <person name="Brannstrom I.O."/>
            <person name="Guillou S."/>
            <person name="Cros-Aarteil S."/>
            <person name="Calhoun S."/>
            <person name="Haridas S."/>
            <person name="Kuo A."/>
            <person name="Mondo S."/>
            <person name="Pangilinan J."/>
            <person name="Riley R."/>
            <person name="LaButti K."/>
            <person name="Andreopoulos B."/>
            <person name="Lipzen A."/>
            <person name="Chen C."/>
            <person name="Yan M."/>
            <person name="Daum C."/>
            <person name="Ng V."/>
            <person name="Clum A."/>
            <person name="Steindorff A."/>
            <person name="Ohm R.A."/>
            <person name="Martin F."/>
            <person name="Silar P."/>
            <person name="Natvig D.O."/>
            <person name="Lalanne C."/>
            <person name="Gautier V."/>
            <person name="Ament-Velasquez S.L."/>
            <person name="Kruys A."/>
            <person name="Hutchinson M.I."/>
            <person name="Powell A.J."/>
            <person name="Barry K."/>
            <person name="Miller A.N."/>
            <person name="Grigoriev I.V."/>
            <person name="Debuchy R."/>
            <person name="Gladieux P."/>
            <person name="Hiltunen Thoren M."/>
            <person name="Johannesson H."/>
        </authorList>
    </citation>
    <scope>NUCLEOTIDE SEQUENCE [LARGE SCALE GENOMIC DNA]</scope>
    <source>
        <strain evidence="2 3">FGSC 10403</strain>
    </source>
</reference>
<accession>A0AAJ0IEW0</accession>
<organism evidence="2 3">
    <name type="scientific">Neurospora hispaniola</name>
    <dbReference type="NCBI Taxonomy" id="588809"/>
    <lineage>
        <taxon>Eukaryota</taxon>
        <taxon>Fungi</taxon>
        <taxon>Dikarya</taxon>
        <taxon>Ascomycota</taxon>
        <taxon>Pezizomycotina</taxon>
        <taxon>Sordariomycetes</taxon>
        <taxon>Sordariomycetidae</taxon>
        <taxon>Sordariales</taxon>
        <taxon>Sordariaceae</taxon>
        <taxon>Neurospora</taxon>
    </lineage>
</organism>
<name>A0AAJ0IEW0_9PEZI</name>
<dbReference type="AlphaFoldDB" id="A0AAJ0IEW0"/>
<keyword evidence="3" id="KW-1185">Reference proteome</keyword>
<comment type="caution">
    <text evidence="2">The sequence shown here is derived from an EMBL/GenBank/DDBJ whole genome shotgun (WGS) entry which is preliminary data.</text>
</comment>